<organism evidence="1">
    <name type="scientific">Lepeophtheirus salmonis</name>
    <name type="common">Salmon louse</name>
    <name type="synonym">Caligus salmonis</name>
    <dbReference type="NCBI Taxonomy" id="72036"/>
    <lineage>
        <taxon>Eukaryota</taxon>
        <taxon>Metazoa</taxon>
        <taxon>Ecdysozoa</taxon>
        <taxon>Arthropoda</taxon>
        <taxon>Crustacea</taxon>
        <taxon>Multicrustacea</taxon>
        <taxon>Hexanauplia</taxon>
        <taxon>Copepoda</taxon>
        <taxon>Siphonostomatoida</taxon>
        <taxon>Caligidae</taxon>
        <taxon>Lepeophtheirus</taxon>
    </lineage>
</organism>
<reference evidence="1" key="1">
    <citation type="submission" date="2014-05" db="EMBL/GenBank/DDBJ databases">
        <authorList>
            <person name="Chronopoulou M."/>
        </authorList>
    </citation>
    <scope>NUCLEOTIDE SEQUENCE</scope>
    <source>
        <tissue evidence="1">Whole organism</tissue>
    </source>
</reference>
<dbReference type="AlphaFoldDB" id="A0A0K2U770"/>
<sequence>MQKLMKSSSDKFSHVATMEDFSESTFRCEVPLVSLSKVPHIEKSNGFKSDKERAHFSLDQNLAVLSA</sequence>
<accession>A0A0K2U770</accession>
<evidence type="ECO:0000313" key="1">
    <source>
        <dbReference type="EMBL" id="CDW33571.1"/>
    </source>
</evidence>
<name>A0A0K2U770_LEPSM</name>
<proteinExistence type="predicted"/>
<dbReference type="EMBL" id="HACA01016210">
    <property type="protein sequence ID" value="CDW33571.1"/>
    <property type="molecule type" value="Transcribed_RNA"/>
</dbReference>
<protein>
    <submittedName>
        <fullName evidence="1">Uncharacterized protein</fullName>
    </submittedName>
</protein>